<accession>A0A929BBY7</accession>
<feature type="transmembrane region" description="Helical" evidence="2">
    <location>
        <begin position="530"/>
        <end position="550"/>
    </location>
</feature>
<proteinExistence type="predicted"/>
<keyword evidence="6" id="KW-1185">Reference proteome</keyword>
<dbReference type="Gene3D" id="2.60.120.940">
    <property type="entry name" value="EmbC, C-terminal domain, subdomain 2"/>
    <property type="match status" value="1"/>
</dbReference>
<sequence length="1008" mass="106360">MSVVPPAPNLLDRAPAPPERRSRTPRPPADLGRAAVVLAVLTLVLGLAAALAPVRAAEPVVSWPQPGQPVESTTLALSPPRPLSLDVTVDCAALRDIGSGTALATGGAGANGQRGLTASAVDDRIVVRSGGGVLLDEPVPRSGCRYQVQADDSGIRVLRDGVLAAERAGEPVPQVAALSTDLDRGRASDELRVVVRPDDRYSSSPGTTKIALLVLHGAALLATLLLATRAWPRVRGVVRTPRPRPVDGVVAAVATCWVALAPAHYDDSWYSLMARNAGEAGYIGNYTYMFNATENPFVASQYLMQLWGELGDHSVWWLRLLPLGYGLLTWVLLRCLLATALGRTAQHAAVRTALALAFLVWWLPFGLTLRPEPPIICLSAGVLLACEVARRARSIPALAVAVLCAAVAVACSPSGIVAFAPVLVTATPWVADLLRRGRWTVRLGVLLVPAAAASVFVPLGFGDAAFADVVEATELHRWYYLSYSWFDEWVHFGTLMAGPWALRLPVLLTIAAGVLVAIGRGRHPVRPGTVRWLVSTSAVTTLVAFALLSLSPTKWALHYSAVAAPAVLLLTGALLRSPLGRDPGRMACAAGTGVLIALVAAGFAGPNVWKPLSDRGQPFGDHADPAPTKADLDGMAPHLGEFYFRDVRLWVAVALAALLVAHLRRRRGRTRGAGPDRAVLITASLGLVSCLLTVFAFAPLNHAPGWTPAAGAVQALAGNRDGMAADVQVLAGAQTALGRPDGPVQRTGGFAGEEPAPLPAPAAGSVWHDRGADGTAEPGSLRTGWYSVPARRDGTHVVVPLAGPGLDAHRVALEIATPDGVRSVPLRPEPVAEPRYWQEVGTVLPPEARAVRVTAEGGGDWAALGEPRLAAMRPATEITAGKSVFVDQVLAAYWPGVQHAPIRGGMLVPPEIMIRAEGGIPADILRNPVRASWGGTYADFGAVAVPVRMHAELPPGSTRAPSWGRVERVVYDDPPGGLHRATEQHSRDGWQRLPTLAREEYIGREDDG</sequence>
<feature type="region of interest" description="Disordered" evidence="1">
    <location>
        <begin position="60"/>
        <end position="79"/>
    </location>
</feature>
<dbReference type="RefSeq" id="WP_193929474.1">
    <property type="nucleotide sequence ID" value="NZ_JADEYC010000030.1"/>
</dbReference>
<protein>
    <submittedName>
        <fullName evidence="5">Arabinosyltransferase domain-containing protein</fullName>
    </submittedName>
</protein>
<dbReference type="Pfam" id="PF04602">
    <property type="entry name" value="Arabinose_trans"/>
    <property type="match status" value="1"/>
</dbReference>
<feature type="transmembrane region" description="Helical" evidence="2">
    <location>
        <begin position="677"/>
        <end position="698"/>
    </location>
</feature>
<feature type="transmembrane region" description="Helical" evidence="2">
    <location>
        <begin position="587"/>
        <end position="609"/>
    </location>
</feature>
<dbReference type="GO" id="GO:0052636">
    <property type="term" value="F:arabinosyltransferase activity"/>
    <property type="evidence" value="ECO:0007669"/>
    <property type="project" value="InterPro"/>
</dbReference>
<organism evidence="5 6">
    <name type="scientific">Saccharopolyspora montiporae</name>
    <dbReference type="NCBI Taxonomy" id="2781240"/>
    <lineage>
        <taxon>Bacteria</taxon>
        <taxon>Bacillati</taxon>
        <taxon>Actinomycetota</taxon>
        <taxon>Actinomycetes</taxon>
        <taxon>Pseudonocardiales</taxon>
        <taxon>Pseudonocardiaceae</taxon>
        <taxon>Saccharopolyspora</taxon>
    </lineage>
</organism>
<feature type="transmembrane region" description="Helical" evidence="2">
    <location>
        <begin position="31"/>
        <end position="54"/>
    </location>
</feature>
<evidence type="ECO:0000259" key="3">
    <source>
        <dbReference type="Pfam" id="PF04602"/>
    </source>
</evidence>
<keyword evidence="2" id="KW-1133">Transmembrane helix</keyword>
<name>A0A929BBY7_9PSEU</name>
<dbReference type="Gene3D" id="2.60.120.610">
    <property type="entry name" value="arabinofuranosyltransferase like domain"/>
    <property type="match status" value="1"/>
</dbReference>
<dbReference type="EMBL" id="JADEYC010000030">
    <property type="protein sequence ID" value="MBE9376036.1"/>
    <property type="molecule type" value="Genomic_DNA"/>
</dbReference>
<evidence type="ECO:0000313" key="6">
    <source>
        <dbReference type="Proteomes" id="UP000598360"/>
    </source>
</evidence>
<dbReference type="Pfam" id="PF17689">
    <property type="entry name" value="Arabino_trans_N"/>
    <property type="match status" value="1"/>
</dbReference>
<feature type="domain" description="Arabinofuranosyltransferase central" evidence="3">
    <location>
        <begin position="217"/>
        <end position="622"/>
    </location>
</feature>
<dbReference type="GO" id="GO:0071766">
    <property type="term" value="P:Actinobacterium-type cell wall biogenesis"/>
    <property type="evidence" value="ECO:0007669"/>
    <property type="project" value="InterPro"/>
</dbReference>
<evidence type="ECO:0000256" key="2">
    <source>
        <dbReference type="SAM" id="Phobius"/>
    </source>
</evidence>
<reference evidence="5" key="1">
    <citation type="submission" date="2020-10" db="EMBL/GenBank/DDBJ databases">
        <title>Diversity and distribution of actinomycetes associated with coral in the coast of Hainan.</title>
        <authorList>
            <person name="Li F."/>
        </authorList>
    </citation>
    <scope>NUCLEOTIDE SEQUENCE</scope>
    <source>
        <strain evidence="5">HNM0983</strain>
    </source>
</reference>
<dbReference type="AlphaFoldDB" id="A0A929BBY7"/>
<feature type="transmembrane region" description="Helical" evidence="2">
    <location>
        <begin position="316"/>
        <end position="336"/>
    </location>
</feature>
<feature type="transmembrane region" description="Helical" evidence="2">
    <location>
        <begin position="398"/>
        <end position="431"/>
    </location>
</feature>
<dbReference type="Proteomes" id="UP000598360">
    <property type="component" value="Unassembled WGS sequence"/>
</dbReference>
<comment type="caution">
    <text evidence="5">The sequence shown here is derived from an EMBL/GenBank/DDBJ whole genome shotgun (WGS) entry which is preliminary data.</text>
</comment>
<feature type="transmembrane region" description="Helical" evidence="2">
    <location>
        <begin position="443"/>
        <end position="461"/>
    </location>
</feature>
<feature type="region of interest" description="Disordered" evidence="1">
    <location>
        <begin position="1"/>
        <end position="29"/>
    </location>
</feature>
<feature type="transmembrane region" description="Helical" evidence="2">
    <location>
        <begin position="210"/>
        <end position="227"/>
    </location>
</feature>
<keyword evidence="2" id="KW-0472">Membrane</keyword>
<dbReference type="InterPro" id="IPR040920">
    <property type="entry name" value="Arabino_trans_N"/>
</dbReference>
<evidence type="ECO:0000259" key="4">
    <source>
        <dbReference type="Pfam" id="PF17689"/>
    </source>
</evidence>
<dbReference type="InterPro" id="IPR007680">
    <property type="entry name" value="Arabino_trans_central"/>
</dbReference>
<dbReference type="InterPro" id="IPR042486">
    <property type="entry name" value="Arabino_trans_C_2"/>
</dbReference>
<feature type="transmembrane region" description="Helical" evidence="2">
    <location>
        <begin position="647"/>
        <end position="665"/>
    </location>
</feature>
<feature type="transmembrane region" description="Helical" evidence="2">
    <location>
        <begin position="556"/>
        <end position="575"/>
    </location>
</feature>
<feature type="transmembrane region" description="Helical" evidence="2">
    <location>
        <begin position="500"/>
        <end position="518"/>
    </location>
</feature>
<feature type="domain" description="Arabinosyltransferas concanavalin like" evidence="4">
    <location>
        <begin position="61"/>
        <end position="200"/>
    </location>
</feature>
<evidence type="ECO:0000256" key="1">
    <source>
        <dbReference type="SAM" id="MobiDB-lite"/>
    </source>
</evidence>
<evidence type="ECO:0000313" key="5">
    <source>
        <dbReference type="EMBL" id="MBE9376036.1"/>
    </source>
</evidence>
<keyword evidence="2" id="KW-0812">Transmembrane</keyword>
<gene>
    <name evidence="5" type="ORF">IQ251_16415</name>
</gene>
<feature type="transmembrane region" description="Helical" evidence="2">
    <location>
        <begin position="348"/>
        <end position="365"/>
    </location>
</feature>
<dbReference type="InterPro" id="IPR027451">
    <property type="entry name" value="EmbABC_dom1"/>
</dbReference>